<proteinExistence type="predicted"/>
<gene>
    <name evidence="6" type="primary">nrtA/nasF/cynA</name>
    <name evidence="6" type="ORF">AMST5_00195</name>
</gene>
<keyword evidence="3" id="KW-1003">Cell membrane</keyword>
<dbReference type="Pfam" id="PF13379">
    <property type="entry name" value="NMT1_2"/>
    <property type="match status" value="1"/>
</dbReference>
<comment type="subcellular location">
    <subcellularLocation>
        <location evidence="1">Endomembrane system</location>
    </subcellularLocation>
</comment>
<evidence type="ECO:0000256" key="1">
    <source>
        <dbReference type="ARBA" id="ARBA00004308"/>
    </source>
</evidence>
<sequence length="382" mass="41082">MTSLRPVTIGFMPLVDAASLFVAVDKGFAAAEGLDVALVREVSWSNIRDRLAIGHYDAAHLLAPMSIAATLGLSQVKVPLVSVLGLAANGNAITVSHSLHARLLEVSDGDLADPSVSARALRKIVSENEKRGVEPLTFAMTFPFSTHNYQLRYWLAQGGIDADTDLRLVVLPPPFMAENLANGQIDGFCVGAPWNAVAVDAAKGVVLHPGCAIFNRAPEKTLAMRESAAERDSSLVAALLRACLKAADFVIAPENRDEVAAILARPDRVGVDQTMLRRILAGRWSATASATDDYLVFGDRSSGRPDPYQAAWLFAQMARWGQARFSPDSLRTAQRVFNPVFFDLESGREKPPAAVRIAAFAGPSFEADLIEAYIDAFPVAAR</sequence>
<evidence type="ECO:0000256" key="5">
    <source>
        <dbReference type="ARBA" id="ARBA00023136"/>
    </source>
</evidence>
<keyword evidence="2" id="KW-0813">Transport</keyword>
<dbReference type="PANTHER" id="PTHR30024:SF43">
    <property type="entry name" value="BLL4572 PROTEIN"/>
    <property type="match status" value="1"/>
</dbReference>
<dbReference type="AlphaFoldDB" id="A0AA48LWY6"/>
<dbReference type="PANTHER" id="PTHR30024">
    <property type="entry name" value="ALIPHATIC SULFONATES-BINDING PROTEIN-RELATED"/>
    <property type="match status" value="1"/>
</dbReference>
<evidence type="ECO:0000313" key="6">
    <source>
        <dbReference type="EMBL" id="CAJ0849921.1"/>
    </source>
</evidence>
<dbReference type="EMBL" id="OY288114">
    <property type="protein sequence ID" value="CAJ0849921.1"/>
    <property type="molecule type" value="Genomic_DNA"/>
</dbReference>
<evidence type="ECO:0000256" key="4">
    <source>
        <dbReference type="ARBA" id="ARBA00022519"/>
    </source>
</evidence>
<dbReference type="Gene3D" id="3.40.190.10">
    <property type="entry name" value="Periplasmic binding protein-like II"/>
    <property type="match status" value="2"/>
</dbReference>
<dbReference type="SUPFAM" id="SSF53850">
    <property type="entry name" value="Periplasmic binding protein-like II"/>
    <property type="match status" value="1"/>
</dbReference>
<keyword evidence="5" id="KW-0472">Membrane</keyword>
<protein>
    <submittedName>
        <fullName evidence="6">Nitrate/nitrite transport system substrate-binding protein</fullName>
    </submittedName>
</protein>
<name>A0AA48LWY6_9ZZZZ</name>
<reference evidence="6" key="1">
    <citation type="submission" date="2023-07" db="EMBL/GenBank/DDBJ databases">
        <authorList>
            <person name="Pelsma A.J. K."/>
        </authorList>
    </citation>
    <scope>NUCLEOTIDE SEQUENCE</scope>
</reference>
<dbReference type="CDD" id="cd13553">
    <property type="entry name" value="PBP2_NrtA_CpmA_like"/>
    <property type="match status" value="1"/>
</dbReference>
<keyword evidence="4" id="KW-0997">Cell inner membrane</keyword>
<dbReference type="InterPro" id="IPR044527">
    <property type="entry name" value="NrtA/CpmA_ABC-bd_dom"/>
</dbReference>
<evidence type="ECO:0000256" key="3">
    <source>
        <dbReference type="ARBA" id="ARBA00022475"/>
    </source>
</evidence>
<organism evidence="6">
    <name type="scientific">freshwater sediment metagenome</name>
    <dbReference type="NCBI Taxonomy" id="556182"/>
    <lineage>
        <taxon>unclassified sequences</taxon>
        <taxon>metagenomes</taxon>
        <taxon>ecological metagenomes</taxon>
    </lineage>
</organism>
<dbReference type="GO" id="GO:0012505">
    <property type="term" value="C:endomembrane system"/>
    <property type="evidence" value="ECO:0007669"/>
    <property type="project" value="UniProtKB-SubCell"/>
</dbReference>
<accession>A0AA48LWY6</accession>
<evidence type="ECO:0000256" key="2">
    <source>
        <dbReference type="ARBA" id="ARBA00022448"/>
    </source>
</evidence>